<sequence>MTVRRRKFDKEFKQMAVNLCVAGKSSSDVADELGVRRELVGRWRREFERFGEGSFSGHGQINLTSEQKEIAKLKKELREAQLERDILKKAVSIFSKGDTKYYNS</sequence>
<dbReference type="EMBL" id="CP136051">
    <property type="protein sequence ID" value="WOK04925.1"/>
    <property type="molecule type" value="Genomic_DNA"/>
</dbReference>
<dbReference type="Gene3D" id="1.10.10.60">
    <property type="entry name" value="Homeodomain-like"/>
    <property type="match status" value="1"/>
</dbReference>
<dbReference type="InterPro" id="IPR009057">
    <property type="entry name" value="Homeodomain-like_sf"/>
</dbReference>
<dbReference type="Pfam" id="PF01527">
    <property type="entry name" value="HTH_Tnp_1"/>
    <property type="match status" value="1"/>
</dbReference>
<feature type="coiled-coil region" evidence="1">
    <location>
        <begin position="63"/>
        <end position="90"/>
    </location>
</feature>
<accession>A0ABZ0IKT0</accession>
<evidence type="ECO:0000313" key="2">
    <source>
        <dbReference type="EMBL" id="WOK04925.1"/>
    </source>
</evidence>
<keyword evidence="1" id="KW-0175">Coiled coil</keyword>
<dbReference type="InterPro" id="IPR002514">
    <property type="entry name" value="Transposase_8"/>
</dbReference>
<dbReference type="Proteomes" id="UP001302349">
    <property type="component" value="Chromosome"/>
</dbReference>
<evidence type="ECO:0000313" key="3">
    <source>
        <dbReference type="Proteomes" id="UP001302349"/>
    </source>
</evidence>
<evidence type="ECO:0000256" key="1">
    <source>
        <dbReference type="SAM" id="Coils"/>
    </source>
</evidence>
<gene>
    <name evidence="2" type="ORF">RT717_17730</name>
</gene>
<proteinExistence type="predicted"/>
<reference evidence="2 3" key="1">
    <citation type="journal article" date="2023" name="Microbiol. Resour. Announc.">
        <title>Complete Genome Sequence of Imperialibacter roseus strain P4T.</title>
        <authorList>
            <person name="Tizabi D.R."/>
            <person name="Bachvaroff T."/>
            <person name="Hill R.T."/>
        </authorList>
    </citation>
    <scope>NUCLEOTIDE SEQUENCE [LARGE SCALE GENOMIC DNA]</scope>
    <source>
        <strain evidence="2 3">P4T</strain>
    </source>
</reference>
<dbReference type="SUPFAM" id="SSF46689">
    <property type="entry name" value="Homeodomain-like"/>
    <property type="match status" value="1"/>
</dbReference>
<dbReference type="RefSeq" id="WP_317487722.1">
    <property type="nucleotide sequence ID" value="NZ_CP136051.1"/>
</dbReference>
<protein>
    <submittedName>
        <fullName evidence="2">Transposase</fullName>
    </submittedName>
</protein>
<organism evidence="2 3">
    <name type="scientific">Imperialibacter roseus</name>
    <dbReference type="NCBI Taxonomy" id="1324217"/>
    <lineage>
        <taxon>Bacteria</taxon>
        <taxon>Pseudomonadati</taxon>
        <taxon>Bacteroidota</taxon>
        <taxon>Cytophagia</taxon>
        <taxon>Cytophagales</taxon>
        <taxon>Flammeovirgaceae</taxon>
        <taxon>Imperialibacter</taxon>
    </lineage>
</organism>
<name>A0ABZ0IKT0_9BACT</name>
<keyword evidence="3" id="KW-1185">Reference proteome</keyword>